<proteinExistence type="predicted"/>
<comment type="caution">
    <text evidence="3">The sequence shown here is derived from an EMBL/GenBank/DDBJ whole genome shotgun (WGS) entry which is preliminary data.</text>
</comment>
<evidence type="ECO:0000313" key="4">
    <source>
        <dbReference type="EMBL" id="SYR48990.1"/>
    </source>
</evidence>
<reference evidence="2 7" key="2">
    <citation type="submission" date="2020-02" db="EMBL/GenBank/DDBJ databases">
        <title>Klebsiella pneumoniae genome sequencing and assembly.</title>
        <authorList>
            <person name="Starkova P.S."/>
            <person name="Sulyan O.S."/>
            <person name="Likholetova D.V."/>
            <person name="Ageevets V.A."/>
            <person name="Lazareva I.V."/>
            <person name="Sopova J.V."/>
            <person name="Sidorenko S.V."/>
        </authorList>
    </citation>
    <scope>NUCLEOTIDE SEQUENCE [LARGE SCALE GENOMIC DNA]</scope>
    <source>
        <strain evidence="2 7">2429</strain>
    </source>
</reference>
<dbReference type="AlphaFoldDB" id="A0A0C7KCA1"/>
<name>A0A0C7KCA1_KLEPN</name>
<dbReference type="EMBL" id="ULCI01000075">
    <property type="protein sequence ID" value="SYR48990.1"/>
    <property type="molecule type" value="Genomic_DNA"/>
</dbReference>
<evidence type="ECO:0000313" key="5">
    <source>
        <dbReference type="Proteomes" id="UP000258253"/>
    </source>
</evidence>
<evidence type="ECO:0000313" key="6">
    <source>
        <dbReference type="Proteomes" id="UP000259975"/>
    </source>
</evidence>
<dbReference type="RefSeq" id="WP_071579625.1">
    <property type="nucleotide sequence ID" value="NZ_AP021909.1"/>
</dbReference>
<evidence type="ECO:0000313" key="3">
    <source>
        <dbReference type="EMBL" id="SXN33544.1"/>
    </source>
</evidence>
<keyword evidence="1" id="KW-0732">Signal</keyword>
<sequence>MKNFIAISMLLLLSLRVIAGDPGGISLLVKALPSANDYKYVLDGFFRNYYGVDNPHTPSCDQNDYTPYIDNVYLNTLPKGIDDNILIKSITDLSSRTLIAKILSSYSDDQVSGFDGVLFYAMKDNKLFIYTFDSKAPGHIFTNELNVDGIISYKLLGRSICQSIRSKILPSSP</sequence>
<dbReference type="Proteomes" id="UP000479475">
    <property type="component" value="Unassembled WGS sequence"/>
</dbReference>
<dbReference type="Proteomes" id="UP000259975">
    <property type="component" value="Unassembled WGS sequence"/>
</dbReference>
<evidence type="ECO:0000313" key="7">
    <source>
        <dbReference type="Proteomes" id="UP000479475"/>
    </source>
</evidence>
<evidence type="ECO:0000256" key="1">
    <source>
        <dbReference type="SAM" id="SignalP"/>
    </source>
</evidence>
<dbReference type="Proteomes" id="UP000258253">
    <property type="component" value="Unassembled WGS sequence"/>
</dbReference>
<reference evidence="5 6" key="1">
    <citation type="submission" date="2018-08" db="EMBL/GenBank/DDBJ databases">
        <authorList>
            <consortium name="Pathogen Informatics"/>
        </authorList>
    </citation>
    <scope>NUCLEOTIDE SEQUENCE [LARGE SCALE GENOMIC DNA]</scope>
    <source>
        <strain evidence="3 6">EuSCAPE_AT029</strain>
        <strain evidence="4 5">EuSCAPE_HU047</strain>
    </source>
</reference>
<dbReference type="KEGG" id="kpx:PMK1_03731"/>
<protein>
    <submittedName>
        <fullName evidence="3">Uncharacterized protein</fullName>
    </submittedName>
</protein>
<dbReference type="EMBL" id="UKGE01000023">
    <property type="protein sequence ID" value="SXN33544.1"/>
    <property type="molecule type" value="Genomic_DNA"/>
</dbReference>
<dbReference type="EMBL" id="JAAKYD010000057">
    <property type="protein sequence ID" value="NGN76048.1"/>
    <property type="molecule type" value="Genomic_DNA"/>
</dbReference>
<organism evidence="3 6">
    <name type="scientific">Klebsiella pneumoniae</name>
    <dbReference type="NCBI Taxonomy" id="573"/>
    <lineage>
        <taxon>Bacteria</taxon>
        <taxon>Pseudomonadati</taxon>
        <taxon>Pseudomonadota</taxon>
        <taxon>Gammaproteobacteria</taxon>
        <taxon>Enterobacterales</taxon>
        <taxon>Enterobacteriaceae</taxon>
        <taxon>Klebsiella/Raoultella group</taxon>
        <taxon>Klebsiella</taxon>
        <taxon>Klebsiella pneumoniae complex</taxon>
    </lineage>
</organism>
<feature type="signal peptide" evidence="1">
    <location>
        <begin position="1"/>
        <end position="19"/>
    </location>
</feature>
<accession>A0A0C7KCA1</accession>
<feature type="chain" id="PRO_5015035466" evidence="1">
    <location>
        <begin position="20"/>
        <end position="173"/>
    </location>
</feature>
<evidence type="ECO:0000313" key="2">
    <source>
        <dbReference type="EMBL" id="NGN76048.1"/>
    </source>
</evidence>
<gene>
    <name evidence="2" type="ORF">G4V31_28710</name>
    <name evidence="3" type="ORF">SAMEA3499901_04600</name>
    <name evidence="4" type="ORF">SAMEA3538828_05292</name>
</gene>